<protein>
    <submittedName>
        <fullName evidence="2">Sugar phosphate isomerase/epimerase</fullName>
    </submittedName>
</protein>
<dbReference type="GO" id="GO:0016853">
    <property type="term" value="F:isomerase activity"/>
    <property type="evidence" value="ECO:0007669"/>
    <property type="project" value="UniProtKB-KW"/>
</dbReference>
<dbReference type="AlphaFoldDB" id="A0A939EHA8"/>
<dbReference type="InterPro" id="IPR036237">
    <property type="entry name" value="Xyl_isomerase-like_sf"/>
</dbReference>
<organism evidence="2 3">
    <name type="scientific">Roseibium aggregatum</name>
    <dbReference type="NCBI Taxonomy" id="187304"/>
    <lineage>
        <taxon>Bacteria</taxon>
        <taxon>Pseudomonadati</taxon>
        <taxon>Pseudomonadota</taxon>
        <taxon>Alphaproteobacteria</taxon>
        <taxon>Hyphomicrobiales</taxon>
        <taxon>Stappiaceae</taxon>
        <taxon>Roseibium</taxon>
    </lineage>
</organism>
<dbReference type="InterPro" id="IPR050312">
    <property type="entry name" value="IolE/XylAMocC-like"/>
</dbReference>
<dbReference type="PANTHER" id="PTHR12110">
    <property type="entry name" value="HYDROXYPYRUVATE ISOMERASE"/>
    <property type="match status" value="1"/>
</dbReference>
<accession>A0A939EHA8</accession>
<dbReference type="PANTHER" id="PTHR12110:SF53">
    <property type="entry name" value="BLR5974 PROTEIN"/>
    <property type="match status" value="1"/>
</dbReference>
<dbReference type="InterPro" id="IPR013022">
    <property type="entry name" value="Xyl_isomerase-like_TIM-brl"/>
</dbReference>
<dbReference type="RefSeq" id="WP_207141352.1">
    <property type="nucleotide sequence ID" value="NZ_JAEKJZ010000002.1"/>
</dbReference>
<feature type="domain" description="Xylose isomerase-like TIM barrel" evidence="1">
    <location>
        <begin position="25"/>
        <end position="267"/>
    </location>
</feature>
<evidence type="ECO:0000259" key="1">
    <source>
        <dbReference type="Pfam" id="PF01261"/>
    </source>
</evidence>
<dbReference type="EMBL" id="JAEKJZ010000002">
    <property type="protein sequence ID" value="MBN9671529.1"/>
    <property type="molecule type" value="Genomic_DNA"/>
</dbReference>
<proteinExistence type="predicted"/>
<dbReference type="Gene3D" id="3.20.20.150">
    <property type="entry name" value="Divalent-metal-dependent TIM barrel enzymes"/>
    <property type="match status" value="1"/>
</dbReference>
<evidence type="ECO:0000313" key="3">
    <source>
        <dbReference type="Proteomes" id="UP000664096"/>
    </source>
</evidence>
<dbReference type="SUPFAM" id="SSF51658">
    <property type="entry name" value="Xylose isomerase-like"/>
    <property type="match status" value="1"/>
</dbReference>
<keyword evidence="2" id="KW-0413">Isomerase</keyword>
<dbReference type="Proteomes" id="UP000664096">
    <property type="component" value="Unassembled WGS sequence"/>
</dbReference>
<reference evidence="2" key="1">
    <citation type="submission" date="2020-12" db="EMBL/GenBank/DDBJ databases">
        <title>Oil enriched cultivation method for isolating marine PHA-producing bacteria.</title>
        <authorList>
            <person name="Zheng W."/>
            <person name="Yu S."/>
            <person name="Huang Y."/>
        </authorList>
    </citation>
    <scope>NUCLEOTIDE SEQUENCE</scope>
    <source>
        <strain evidence="2">SY-2-12</strain>
    </source>
</reference>
<comment type="caution">
    <text evidence="2">The sequence shown here is derived from an EMBL/GenBank/DDBJ whole genome shotgun (WGS) entry which is preliminary data.</text>
</comment>
<dbReference type="Pfam" id="PF01261">
    <property type="entry name" value="AP_endonuc_2"/>
    <property type="match status" value="1"/>
</dbReference>
<evidence type="ECO:0000313" key="2">
    <source>
        <dbReference type="EMBL" id="MBN9671529.1"/>
    </source>
</evidence>
<gene>
    <name evidence="2" type="ORF">JF539_14360</name>
</gene>
<sequence>MAFGDLFGINTYAFSQSMTGADCLRFLADRGVAQVEQMFFPGHFWVSDTIGQIQDYQSVLAQTGIGLTSVNTSNVELNITAASEEMRAASLGLNERFIEIAGEIGAGALILGPGKANPLFPLPRELLEGHFFRSLDRLLPVAEKNGVEIFLENMPFAFIPDAEGLMDILKAYGDDRLKICYDVANAHFIGEDPAAGLQTVSPRLGLLHLSDTTASLYRHDPVGEGDIDFHRLPGALKDAGYEQACILEIICPEPETEIAKSVAALRAVGF</sequence>
<name>A0A939EHA8_9HYPH</name>